<evidence type="ECO:0000259" key="1">
    <source>
        <dbReference type="Pfam" id="PF04480"/>
    </source>
</evidence>
<dbReference type="Pfam" id="PF04480">
    <property type="entry name" value="DUF559"/>
    <property type="match status" value="1"/>
</dbReference>
<feature type="domain" description="DUF559" evidence="1">
    <location>
        <begin position="11"/>
        <end position="113"/>
    </location>
</feature>
<gene>
    <name evidence="2" type="ORF">C7I84_09685</name>
</gene>
<name>A0A2P7SHB2_9HYPH</name>
<dbReference type="EMBL" id="PXYK01000007">
    <property type="protein sequence ID" value="PSJ61857.1"/>
    <property type="molecule type" value="Genomic_DNA"/>
</dbReference>
<dbReference type="Proteomes" id="UP000241229">
    <property type="component" value="Unassembled WGS sequence"/>
</dbReference>
<dbReference type="PANTHER" id="PTHR38590:SF1">
    <property type="entry name" value="BLL0828 PROTEIN"/>
    <property type="match status" value="1"/>
</dbReference>
<dbReference type="AlphaFoldDB" id="A0A2P7SHB2"/>
<dbReference type="SUPFAM" id="SSF52980">
    <property type="entry name" value="Restriction endonuclease-like"/>
    <property type="match status" value="1"/>
</dbReference>
<dbReference type="RefSeq" id="WP_106771965.1">
    <property type="nucleotide sequence ID" value="NZ_PXYK01000007.1"/>
</dbReference>
<keyword evidence="3" id="KW-1185">Reference proteome</keyword>
<proteinExistence type="predicted"/>
<dbReference type="CDD" id="cd01038">
    <property type="entry name" value="Endonuclease_DUF559"/>
    <property type="match status" value="1"/>
</dbReference>
<dbReference type="OrthoDB" id="9798754at2"/>
<evidence type="ECO:0000313" key="3">
    <source>
        <dbReference type="Proteomes" id="UP000241229"/>
    </source>
</evidence>
<dbReference type="Gene3D" id="3.40.960.10">
    <property type="entry name" value="VSR Endonuclease"/>
    <property type="match status" value="1"/>
</dbReference>
<evidence type="ECO:0000313" key="2">
    <source>
        <dbReference type="EMBL" id="PSJ61857.1"/>
    </source>
</evidence>
<protein>
    <recommendedName>
        <fullName evidence="1">DUF559 domain-containing protein</fullName>
    </recommendedName>
</protein>
<accession>A0A2P7SHB2</accession>
<dbReference type="PANTHER" id="PTHR38590">
    <property type="entry name" value="BLL0828 PROTEIN"/>
    <property type="match status" value="1"/>
</dbReference>
<dbReference type="InterPro" id="IPR047216">
    <property type="entry name" value="Endonuclease_DUF559_bact"/>
</dbReference>
<dbReference type="InterPro" id="IPR007569">
    <property type="entry name" value="DUF559"/>
</dbReference>
<comment type="caution">
    <text evidence="2">The sequence shown here is derived from an EMBL/GenBank/DDBJ whole genome shotgun (WGS) entry which is preliminary data.</text>
</comment>
<reference evidence="2 3" key="1">
    <citation type="submission" date="2018-03" db="EMBL/GenBank/DDBJ databases">
        <title>The draft genome of Mesorhizobium sp. 6GN-30.</title>
        <authorList>
            <person name="Liu L."/>
            <person name="Li L."/>
            <person name="Wang T."/>
            <person name="Zhang X."/>
            <person name="Liang L."/>
        </authorList>
    </citation>
    <scope>NUCLEOTIDE SEQUENCE [LARGE SCALE GENOMIC DNA]</scope>
    <source>
        <strain evidence="2 3">6GN30</strain>
    </source>
</reference>
<organism evidence="2 3">
    <name type="scientific">Kumtagia ephedrae</name>
    <dbReference type="NCBI Taxonomy" id="2116701"/>
    <lineage>
        <taxon>Bacteria</taxon>
        <taxon>Pseudomonadati</taxon>
        <taxon>Pseudomonadota</taxon>
        <taxon>Alphaproteobacteria</taxon>
        <taxon>Hyphomicrobiales</taxon>
        <taxon>Phyllobacteriaceae</taxon>
        <taxon>Kumtagia</taxon>
    </lineage>
</organism>
<dbReference type="InterPro" id="IPR011335">
    <property type="entry name" value="Restrct_endonuc-II-like"/>
</dbReference>
<sequence>MPHQPVPPAKRRFAKTLRRDMTEAEDRLWRELRGRRLDHIKFRRQVPIGRYVADFACLEAKLIVEIDGSQHAESAHDDLRKADLQARGFRVLRFWNDEVLRELDSVCDTIIAYVRNQSLQPWR</sequence>